<comment type="caution">
    <text evidence="1">The sequence shown here is derived from an EMBL/GenBank/DDBJ whole genome shotgun (WGS) entry which is preliminary data.</text>
</comment>
<reference evidence="1" key="1">
    <citation type="submission" date="2019-07" db="EMBL/GenBank/DDBJ databases">
        <authorList>
            <person name="Dittberner H."/>
        </authorList>
    </citation>
    <scope>NUCLEOTIDE SEQUENCE [LARGE SCALE GENOMIC DNA]</scope>
</reference>
<evidence type="ECO:0000313" key="1">
    <source>
        <dbReference type="EMBL" id="VVB10401.1"/>
    </source>
</evidence>
<dbReference type="Proteomes" id="UP000489600">
    <property type="component" value="Unassembled WGS sequence"/>
</dbReference>
<proteinExistence type="predicted"/>
<protein>
    <submittedName>
        <fullName evidence="1">Uncharacterized protein</fullName>
    </submittedName>
</protein>
<evidence type="ECO:0000313" key="2">
    <source>
        <dbReference type="Proteomes" id="UP000489600"/>
    </source>
</evidence>
<keyword evidence="2" id="KW-1185">Reference proteome</keyword>
<name>A0A565C9U9_9BRAS</name>
<accession>A0A565C9U9</accession>
<organism evidence="1 2">
    <name type="scientific">Arabis nemorensis</name>
    <dbReference type="NCBI Taxonomy" id="586526"/>
    <lineage>
        <taxon>Eukaryota</taxon>
        <taxon>Viridiplantae</taxon>
        <taxon>Streptophyta</taxon>
        <taxon>Embryophyta</taxon>
        <taxon>Tracheophyta</taxon>
        <taxon>Spermatophyta</taxon>
        <taxon>Magnoliopsida</taxon>
        <taxon>eudicotyledons</taxon>
        <taxon>Gunneridae</taxon>
        <taxon>Pentapetalae</taxon>
        <taxon>rosids</taxon>
        <taxon>malvids</taxon>
        <taxon>Brassicales</taxon>
        <taxon>Brassicaceae</taxon>
        <taxon>Arabideae</taxon>
        <taxon>Arabis</taxon>
    </lineage>
</organism>
<gene>
    <name evidence="1" type="ORF">ANE_LOCUS20845</name>
</gene>
<sequence length="61" mass="7258">MFCGGGDDEEPAVEMVREPAVEMVREKEELAVEEKDRRWGGDSSMERTRSAVEKEIRWWRW</sequence>
<dbReference type="EMBL" id="CABITT030000007">
    <property type="protein sequence ID" value="VVB10401.1"/>
    <property type="molecule type" value="Genomic_DNA"/>
</dbReference>
<dbReference type="AlphaFoldDB" id="A0A565C9U9"/>